<feature type="domain" description="HTH araC/xylS-type" evidence="5">
    <location>
        <begin position="264"/>
        <end position="366"/>
    </location>
</feature>
<evidence type="ECO:0000256" key="4">
    <source>
        <dbReference type="SAM" id="Phobius"/>
    </source>
</evidence>
<name>A0AA37WI01_9ALTE</name>
<gene>
    <name evidence="6" type="ORF">GCM10007852_11850</name>
</gene>
<dbReference type="InterPro" id="IPR009057">
    <property type="entry name" value="Homeodomain-like_sf"/>
</dbReference>
<dbReference type="SMART" id="SM00342">
    <property type="entry name" value="HTH_ARAC"/>
    <property type="match status" value="1"/>
</dbReference>
<dbReference type="PROSITE" id="PS01124">
    <property type="entry name" value="HTH_ARAC_FAMILY_2"/>
    <property type="match status" value="1"/>
</dbReference>
<evidence type="ECO:0000256" key="1">
    <source>
        <dbReference type="ARBA" id="ARBA00023015"/>
    </source>
</evidence>
<feature type="transmembrane region" description="Helical" evidence="4">
    <location>
        <begin position="88"/>
        <end position="107"/>
    </location>
</feature>
<evidence type="ECO:0000313" key="7">
    <source>
        <dbReference type="Proteomes" id="UP001156601"/>
    </source>
</evidence>
<sequence>MSLHSIYLLFLVISLSMLIAQLMVKKKKAVHLAFAAFSGSMAMVAAQHLSAESLGPYQYLIALGTCVTCNGCWLVARGLFRTQNAIQLRHIVFAGIIGILVVFIQSIKMADAFGAGSSTPLDTISHFIGAITELLSSTVLMLTAWEAIRGFNNDTKIMRYQRMMFLGVFGSAVFACSVIATTFIEPSRFSNVFPWFVVVSAISILVTIQAILLWQHYDSIANKRKSLANTIPQHCNDTSSQNAAKTNSVLTIPDDEQLLIDALKRLLIDEKLFLQNNLKMQDIAARLNVPEYRVSRIIRTYFEAKNFNQYVNQLRVAYAKDLLETPDYNHWTILVIGLESGFASIGPFNRAFKSVFNCSPNAYRQDFHNNSNNRNLEFKIDEKAPINS</sequence>
<dbReference type="AlphaFoldDB" id="A0AA37WI01"/>
<dbReference type="SUPFAM" id="SSF46689">
    <property type="entry name" value="Homeodomain-like"/>
    <property type="match status" value="1"/>
</dbReference>
<keyword evidence="4" id="KW-0472">Membrane</keyword>
<organism evidence="6 7">
    <name type="scientific">Agaribacter marinus</name>
    <dbReference type="NCBI Taxonomy" id="1431249"/>
    <lineage>
        <taxon>Bacteria</taxon>
        <taxon>Pseudomonadati</taxon>
        <taxon>Pseudomonadota</taxon>
        <taxon>Gammaproteobacteria</taxon>
        <taxon>Alteromonadales</taxon>
        <taxon>Alteromonadaceae</taxon>
        <taxon>Agaribacter</taxon>
    </lineage>
</organism>
<feature type="transmembrane region" description="Helical" evidence="4">
    <location>
        <begin position="31"/>
        <end position="51"/>
    </location>
</feature>
<reference evidence="6" key="1">
    <citation type="journal article" date="2014" name="Int. J. Syst. Evol. Microbiol.">
        <title>Complete genome sequence of Corynebacterium casei LMG S-19264T (=DSM 44701T), isolated from a smear-ripened cheese.</title>
        <authorList>
            <consortium name="US DOE Joint Genome Institute (JGI-PGF)"/>
            <person name="Walter F."/>
            <person name="Albersmeier A."/>
            <person name="Kalinowski J."/>
            <person name="Ruckert C."/>
        </authorList>
    </citation>
    <scope>NUCLEOTIDE SEQUENCE</scope>
    <source>
        <strain evidence="6">NBRC 110023</strain>
    </source>
</reference>
<evidence type="ECO:0000256" key="3">
    <source>
        <dbReference type="ARBA" id="ARBA00023163"/>
    </source>
</evidence>
<keyword evidence="2" id="KW-0238">DNA-binding</keyword>
<dbReference type="RefSeq" id="WP_284216581.1">
    <property type="nucleotide sequence ID" value="NZ_BSOT01000005.1"/>
</dbReference>
<keyword evidence="3" id="KW-0804">Transcription</keyword>
<evidence type="ECO:0000313" key="6">
    <source>
        <dbReference type="EMBL" id="GLR70277.1"/>
    </source>
</evidence>
<feature type="transmembrane region" description="Helical" evidence="4">
    <location>
        <begin position="127"/>
        <end position="148"/>
    </location>
</feature>
<dbReference type="PROSITE" id="PS00041">
    <property type="entry name" value="HTH_ARAC_FAMILY_1"/>
    <property type="match status" value="1"/>
</dbReference>
<dbReference type="InterPro" id="IPR018060">
    <property type="entry name" value="HTH_AraC"/>
</dbReference>
<evidence type="ECO:0000256" key="2">
    <source>
        <dbReference type="ARBA" id="ARBA00023125"/>
    </source>
</evidence>
<dbReference type="GO" id="GO:0003700">
    <property type="term" value="F:DNA-binding transcription factor activity"/>
    <property type="evidence" value="ECO:0007669"/>
    <property type="project" value="InterPro"/>
</dbReference>
<dbReference type="PANTHER" id="PTHR43280:SF29">
    <property type="entry name" value="ARAC-FAMILY TRANSCRIPTIONAL REGULATOR"/>
    <property type="match status" value="1"/>
</dbReference>
<dbReference type="Gene3D" id="1.10.10.60">
    <property type="entry name" value="Homeodomain-like"/>
    <property type="match status" value="1"/>
</dbReference>
<feature type="transmembrane region" description="Helical" evidence="4">
    <location>
        <begin position="160"/>
        <end position="180"/>
    </location>
</feature>
<proteinExistence type="predicted"/>
<feature type="transmembrane region" description="Helical" evidence="4">
    <location>
        <begin position="192"/>
        <end position="214"/>
    </location>
</feature>
<keyword evidence="1" id="KW-0805">Transcription regulation</keyword>
<evidence type="ECO:0000259" key="5">
    <source>
        <dbReference type="PROSITE" id="PS01124"/>
    </source>
</evidence>
<reference evidence="6" key="2">
    <citation type="submission" date="2023-01" db="EMBL/GenBank/DDBJ databases">
        <title>Draft genome sequence of Agaribacter marinus strain NBRC 110023.</title>
        <authorList>
            <person name="Sun Q."/>
            <person name="Mori K."/>
        </authorList>
    </citation>
    <scope>NUCLEOTIDE SEQUENCE</scope>
    <source>
        <strain evidence="6">NBRC 110023</strain>
    </source>
</reference>
<protein>
    <submittedName>
        <fullName evidence="6">AraC family transcriptional regulator</fullName>
    </submittedName>
</protein>
<dbReference type="EMBL" id="BSOT01000005">
    <property type="protein sequence ID" value="GLR70277.1"/>
    <property type="molecule type" value="Genomic_DNA"/>
</dbReference>
<keyword evidence="7" id="KW-1185">Reference proteome</keyword>
<accession>A0AA37WI01</accession>
<dbReference type="GO" id="GO:0043565">
    <property type="term" value="F:sequence-specific DNA binding"/>
    <property type="evidence" value="ECO:0007669"/>
    <property type="project" value="InterPro"/>
</dbReference>
<dbReference type="Pfam" id="PF12833">
    <property type="entry name" value="HTH_18"/>
    <property type="match status" value="1"/>
</dbReference>
<dbReference type="InterPro" id="IPR018062">
    <property type="entry name" value="HTH_AraC-typ_CS"/>
</dbReference>
<comment type="caution">
    <text evidence="6">The sequence shown here is derived from an EMBL/GenBank/DDBJ whole genome shotgun (WGS) entry which is preliminary data.</text>
</comment>
<keyword evidence="4" id="KW-0812">Transmembrane</keyword>
<dbReference type="Proteomes" id="UP001156601">
    <property type="component" value="Unassembled WGS sequence"/>
</dbReference>
<dbReference type="PANTHER" id="PTHR43280">
    <property type="entry name" value="ARAC-FAMILY TRANSCRIPTIONAL REGULATOR"/>
    <property type="match status" value="1"/>
</dbReference>
<feature type="transmembrane region" description="Helical" evidence="4">
    <location>
        <begin position="6"/>
        <end position="24"/>
    </location>
</feature>
<feature type="transmembrane region" description="Helical" evidence="4">
    <location>
        <begin position="57"/>
        <end position="76"/>
    </location>
</feature>
<keyword evidence="4" id="KW-1133">Transmembrane helix</keyword>